<reference evidence="1" key="1">
    <citation type="submission" date="2023-10" db="EMBL/GenBank/DDBJ databases">
        <authorList>
            <person name="Rodriguez Cubillos JULIANA M."/>
            <person name="De Vega J."/>
        </authorList>
    </citation>
    <scope>NUCLEOTIDE SEQUENCE</scope>
</reference>
<accession>A0ACB0LN36</accession>
<name>A0ACB0LN36_TRIPR</name>
<proteinExistence type="predicted"/>
<dbReference type="EMBL" id="CASHSV030000615">
    <property type="protein sequence ID" value="CAJ2670909.1"/>
    <property type="molecule type" value="Genomic_DNA"/>
</dbReference>
<gene>
    <name evidence="1" type="ORF">MILVUS5_LOCUS34875</name>
</gene>
<evidence type="ECO:0000313" key="2">
    <source>
        <dbReference type="Proteomes" id="UP001177021"/>
    </source>
</evidence>
<keyword evidence="2" id="KW-1185">Reference proteome</keyword>
<sequence>MPISRYRIRNAHGLGDPELIGAADKDDSEALLEAVAMTGLVGFLRQLGDLAQFAAELFHDLHEEVMATAERGHSLMSRVQQLEAEIPPIEKAFLSRTHHSSFFTNGGIDWCPNLRSEQNLITRGDLPRFIMDSYEECRAPPRLFLLDKFDVAGAGACLKRYTDPSFFKAEPASSATATVEVHRERKIRKVKPKKGEWLRDGEAPGVVPSHSKLHQLFLEERIENACSDPARLVNLKKRQLDGSAVESKSGRSYMEKFLEIPSPNHKMVCETSVIQQPVKLMSGDTSETGIKILGINGISPMGRSMENGKTHSSSNEQELELNSCAEMDRRTNRYLVKEPEQIFSGGTGTDEMYSKHLKVLDETELEDDDEQNKRECSPDGCHSDDAASEVDDYMDALATIDSELEIDNECRPKESFLNVQKVTDSNGDEEHQLQAQFSDSQSFGDSSLSEEMSLFEQDRSEEHNEVQARLPDSWSGGTPGASDDNSSFKGDRNQEHTQLQVPFSDSQSIGNSSLETGNMSSNQLPQTVELQKPGGEFVTNDDAHDQGRAISDSRPVSSGSCLDSECLLLYSNHGPTATSLVSLPTRTQSDETPHVPIEYHLRLEDDKEALSPIKDNTCPVVYFDNNSSNNLDVSDHHVHSNTLLQVSDELNLAHEGKCGDLSHIETLQADSLNEYCYEISVVGDIGSQGEDPICLPMEIDPNSGTKLLLDVPDLKPNDDIKTMQLDSEGLYPVVESSVENSFTEELCSDFTHGNPRYGPDSAEFEFLYPDQLSRINLGDEINGSTCSLGPVEDDNCIKHSASPDYLLQDDDLMVNGMVPVEVQSKDLDVSAVPSLDNAEPGASIASCLASNSISSPSINPSNLHESFLGSSDSHTMEMVSDEVELTKNSADLNAEKKESQLEPFSYITSPVSSLTKLEEPPTFEDPHEKNMEVNEEVARDSLPELKSHIEMGQLEIASTDERLNLNGSVPSDSSICNNHQHSLLKEKIQDGSSPNDMKMATQCSELDTQRSECTFGFQIDLQNSKDRFSPPSYNQPQPESHIEFASEVHPGEPSHGSLSMSSDQKISPTKHVMDSLKPLLPDLFPKAAKINLEETPPMPPLPPMQWIMSKVQNASPVSQREEICVSPVSFQPIQPVIPDYKSQFGLSTSERVTIPYQNPFLPVVAVDSNESLHLPGISAGVSEHPVAIPSQYPVMVNGANAQHNYLVQERSQIYNPFLTLPLLSYGGLPHGCVIASEGESILKSSPCPPILPAECAFNGDNPIYQQERLSQFTSQLMEDTRLEAKKDSNGESVLSSSLWPPILPSECAVPGPYPIFQQDKPTKSASQIMEDTRLEAKKDSNGESVLSSSLWPPILPSECAVPGSCPIFQQDKPTKSASQIMEDTIEAKKDSPGELHLVLSAECHVSGEDPISPEEQHSHSPNHFMEETVLEFTTHEESSIDLERDQGDHLISPESPPSTEVMQPNHSQLPPEGDQALSLDASSQSSEFDSPIPNGKPKKKNLLPPPQNHLFDVAAALDKSRLRKVTDRVRPQIAPKVDDRDSLLEQIRTKSFNLRTAVVTRPNIQGPKTNLRVAAILEKANSIRQALAGSDEDDDADSWSDS</sequence>
<comment type="caution">
    <text evidence="1">The sequence shown here is derived from an EMBL/GenBank/DDBJ whole genome shotgun (WGS) entry which is preliminary data.</text>
</comment>
<evidence type="ECO:0000313" key="1">
    <source>
        <dbReference type="EMBL" id="CAJ2670909.1"/>
    </source>
</evidence>
<protein>
    <submittedName>
        <fullName evidence="1">Uncharacterized protein</fullName>
    </submittedName>
</protein>
<dbReference type="Proteomes" id="UP001177021">
    <property type="component" value="Unassembled WGS sequence"/>
</dbReference>
<organism evidence="1 2">
    <name type="scientific">Trifolium pratense</name>
    <name type="common">Red clover</name>
    <dbReference type="NCBI Taxonomy" id="57577"/>
    <lineage>
        <taxon>Eukaryota</taxon>
        <taxon>Viridiplantae</taxon>
        <taxon>Streptophyta</taxon>
        <taxon>Embryophyta</taxon>
        <taxon>Tracheophyta</taxon>
        <taxon>Spermatophyta</taxon>
        <taxon>Magnoliopsida</taxon>
        <taxon>eudicotyledons</taxon>
        <taxon>Gunneridae</taxon>
        <taxon>Pentapetalae</taxon>
        <taxon>rosids</taxon>
        <taxon>fabids</taxon>
        <taxon>Fabales</taxon>
        <taxon>Fabaceae</taxon>
        <taxon>Papilionoideae</taxon>
        <taxon>50 kb inversion clade</taxon>
        <taxon>NPAAA clade</taxon>
        <taxon>Hologalegina</taxon>
        <taxon>IRL clade</taxon>
        <taxon>Trifolieae</taxon>
        <taxon>Trifolium</taxon>
    </lineage>
</organism>